<name>A0ABS4PRP9_9PSEU</name>
<reference evidence="1 2" key="1">
    <citation type="submission" date="2021-03" db="EMBL/GenBank/DDBJ databases">
        <title>Sequencing the genomes of 1000 actinobacteria strains.</title>
        <authorList>
            <person name="Klenk H.-P."/>
        </authorList>
    </citation>
    <scope>NUCLEOTIDE SEQUENCE [LARGE SCALE GENOMIC DNA]</scope>
    <source>
        <strain evidence="1 2">DSM 45510</strain>
    </source>
</reference>
<dbReference type="Gene3D" id="3.30.530.20">
    <property type="match status" value="1"/>
</dbReference>
<evidence type="ECO:0000313" key="1">
    <source>
        <dbReference type="EMBL" id="MBP2182095.1"/>
    </source>
</evidence>
<evidence type="ECO:0008006" key="3">
    <source>
        <dbReference type="Google" id="ProtNLM"/>
    </source>
</evidence>
<dbReference type="InterPro" id="IPR023393">
    <property type="entry name" value="START-like_dom_sf"/>
</dbReference>
<dbReference type="EMBL" id="JAGGMS010000001">
    <property type="protein sequence ID" value="MBP2182095.1"/>
    <property type="molecule type" value="Genomic_DNA"/>
</dbReference>
<organism evidence="1 2">
    <name type="scientific">Amycolatopsis magusensis</name>
    <dbReference type="NCBI Taxonomy" id="882444"/>
    <lineage>
        <taxon>Bacteria</taxon>
        <taxon>Bacillati</taxon>
        <taxon>Actinomycetota</taxon>
        <taxon>Actinomycetes</taxon>
        <taxon>Pseudonocardiales</taxon>
        <taxon>Pseudonocardiaceae</taxon>
        <taxon>Amycolatopsis</taxon>
    </lineage>
</organism>
<sequence length="236" mass="26152">MSEGSDLEIYVPVTVETAWRALRDKEAVLQWHGWQADDLEREVEEIFFGDVVEDEENHVLTANGGDRFSVTADGDGARIRLTRAPLTGNAEWDVYYDDITEGWISFLQQLRYALTRGVTTARRTHFLHAGKHHFDEVASSLGIGELAGLAPESPFEAEIAGERVHGRVWFRSANQLGLTVAEWGEGLLVFGGPTPPAERGTTMAIVSTYGLSDADFDALGARWRERWPANSVTPAH</sequence>
<dbReference type="RefSeq" id="WP_209665438.1">
    <property type="nucleotide sequence ID" value="NZ_JAGGMS010000001.1"/>
</dbReference>
<protein>
    <recommendedName>
        <fullName evidence="3">Activator of Hsp90 ATPase homolog 1-like protein</fullName>
    </recommendedName>
</protein>
<keyword evidence="2" id="KW-1185">Reference proteome</keyword>
<comment type="caution">
    <text evidence="1">The sequence shown here is derived from an EMBL/GenBank/DDBJ whole genome shotgun (WGS) entry which is preliminary data.</text>
</comment>
<proteinExistence type="predicted"/>
<evidence type="ECO:0000313" key="2">
    <source>
        <dbReference type="Proteomes" id="UP000741013"/>
    </source>
</evidence>
<gene>
    <name evidence="1" type="ORF">JOM49_003621</name>
</gene>
<dbReference type="Proteomes" id="UP000741013">
    <property type="component" value="Unassembled WGS sequence"/>
</dbReference>
<accession>A0ABS4PRP9</accession>
<dbReference type="SUPFAM" id="SSF55961">
    <property type="entry name" value="Bet v1-like"/>
    <property type="match status" value="1"/>
</dbReference>